<evidence type="ECO:0000313" key="4">
    <source>
        <dbReference type="Proteomes" id="UP001519064"/>
    </source>
</evidence>
<sequence length="315" mass="33700">MGSDDGPRIPCPPCPLLPPPSQLPLFVRSAVTVSTTALPRPSSPTRAARTRGLVVFFAIAFGASWLCMIGVRLAGLSLVNPLAQLSFAFLPAIGALVARRVSGEGFADAGLALRLREQWRWYLAAWLCPLLLAFATIGLAAALGVPGVRLSALDGLIPGLPGWAGVTVLMAVVPLLTPVYWGEEFGWTSYLRPRLYRAQLSRSVLATGLIWALWHYPLAFLGYIEFADPLLGLALWTCSFLVQETLLALLYLRSGTIWTASLAHAGNNMVLALLVGTVLKGSDATTLTWLPILPLAALSAIALLAARRGRAMIRP</sequence>
<accession>A0ABS3XJE7</accession>
<feature type="transmembrane region" description="Helical" evidence="1">
    <location>
        <begin position="53"/>
        <end position="75"/>
    </location>
</feature>
<keyword evidence="4" id="KW-1185">Reference proteome</keyword>
<keyword evidence="3" id="KW-0645">Protease</keyword>
<evidence type="ECO:0000256" key="1">
    <source>
        <dbReference type="SAM" id="Phobius"/>
    </source>
</evidence>
<name>A0ABS3XJE7_9ACTN</name>
<dbReference type="Proteomes" id="UP001519064">
    <property type="component" value="Unassembled WGS sequence"/>
</dbReference>
<feature type="transmembrane region" description="Helical" evidence="1">
    <location>
        <begin position="163"/>
        <end position="182"/>
    </location>
</feature>
<keyword evidence="3" id="KW-0378">Hydrolase</keyword>
<dbReference type="Pfam" id="PF02517">
    <property type="entry name" value="Rce1-like"/>
    <property type="match status" value="1"/>
</dbReference>
<reference evidence="3 4" key="1">
    <citation type="submission" date="2020-11" db="EMBL/GenBank/DDBJ databases">
        <title>Streptomyces spirodelae sp. nov., isolated from duckweed.</title>
        <authorList>
            <person name="Saimee Y."/>
            <person name="Duangmal K."/>
        </authorList>
    </citation>
    <scope>NUCLEOTIDE SEQUENCE [LARGE SCALE GENOMIC DNA]</scope>
    <source>
        <strain evidence="3 4">S16-07</strain>
    </source>
</reference>
<proteinExistence type="predicted"/>
<evidence type="ECO:0000313" key="3">
    <source>
        <dbReference type="EMBL" id="MBO8195445.1"/>
    </source>
</evidence>
<feature type="transmembrane region" description="Helical" evidence="1">
    <location>
        <begin position="257"/>
        <end position="275"/>
    </location>
</feature>
<evidence type="ECO:0000259" key="2">
    <source>
        <dbReference type="Pfam" id="PF02517"/>
    </source>
</evidence>
<feature type="transmembrane region" description="Helical" evidence="1">
    <location>
        <begin position="203"/>
        <end position="224"/>
    </location>
</feature>
<feature type="domain" description="CAAX prenyl protease 2/Lysostaphin resistance protein A-like" evidence="2">
    <location>
        <begin position="167"/>
        <end position="270"/>
    </location>
</feature>
<protein>
    <submittedName>
        <fullName evidence="3">CPBP family intramembrane metalloprotease</fullName>
    </submittedName>
</protein>
<feature type="transmembrane region" description="Helical" evidence="1">
    <location>
        <begin position="230"/>
        <end position="250"/>
    </location>
</feature>
<keyword evidence="1" id="KW-0812">Transmembrane</keyword>
<dbReference type="InterPro" id="IPR003675">
    <property type="entry name" value="Rce1/LyrA-like_dom"/>
</dbReference>
<dbReference type="GO" id="GO:0008237">
    <property type="term" value="F:metallopeptidase activity"/>
    <property type="evidence" value="ECO:0007669"/>
    <property type="project" value="UniProtKB-KW"/>
</dbReference>
<dbReference type="EMBL" id="JADKMA010000191">
    <property type="protein sequence ID" value="MBO8195445.1"/>
    <property type="molecule type" value="Genomic_DNA"/>
</dbReference>
<keyword evidence="1" id="KW-0472">Membrane</keyword>
<comment type="caution">
    <text evidence="3">The sequence shown here is derived from an EMBL/GenBank/DDBJ whole genome shotgun (WGS) entry which is preliminary data.</text>
</comment>
<dbReference type="PANTHER" id="PTHR35797:SF1">
    <property type="entry name" value="PROTEASE"/>
    <property type="match status" value="1"/>
</dbReference>
<gene>
    <name evidence="3" type="ORF">ITI46_27915</name>
</gene>
<feature type="transmembrane region" description="Helical" evidence="1">
    <location>
        <begin position="119"/>
        <end position="143"/>
    </location>
</feature>
<feature type="transmembrane region" description="Helical" evidence="1">
    <location>
        <begin position="287"/>
        <end position="306"/>
    </location>
</feature>
<feature type="transmembrane region" description="Helical" evidence="1">
    <location>
        <begin position="81"/>
        <end position="98"/>
    </location>
</feature>
<keyword evidence="1" id="KW-1133">Transmembrane helix</keyword>
<keyword evidence="3" id="KW-0482">Metalloprotease</keyword>
<dbReference type="PANTHER" id="PTHR35797">
    <property type="entry name" value="PROTEASE-RELATED"/>
    <property type="match status" value="1"/>
</dbReference>
<organism evidence="3 4">
    <name type="scientific">Streptomyces oryzae</name>
    <dbReference type="NCBI Taxonomy" id="1434886"/>
    <lineage>
        <taxon>Bacteria</taxon>
        <taxon>Bacillati</taxon>
        <taxon>Actinomycetota</taxon>
        <taxon>Actinomycetes</taxon>
        <taxon>Kitasatosporales</taxon>
        <taxon>Streptomycetaceae</taxon>
        <taxon>Streptomyces</taxon>
    </lineage>
</organism>
<dbReference type="InterPro" id="IPR042150">
    <property type="entry name" value="MmRce1-like"/>
</dbReference>